<dbReference type="PROSITE" id="PS51192">
    <property type="entry name" value="HELICASE_ATP_BIND_1"/>
    <property type="match status" value="1"/>
</dbReference>
<dbReference type="GO" id="GO:0006281">
    <property type="term" value="P:DNA repair"/>
    <property type="evidence" value="ECO:0007669"/>
    <property type="project" value="TreeGrafter"/>
</dbReference>
<dbReference type="GO" id="GO:0004386">
    <property type="term" value="F:helicase activity"/>
    <property type="evidence" value="ECO:0007669"/>
    <property type="project" value="UniProtKB-KW"/>
</dbReference>
<evidence type="ECO:0000259" key="6">
    <source>
        <dbReference type="PROSITE" id="PS51194"/>
    </source>
</evidence>
<dbReference type="Gene3D" id="3.40.50.300">
    <property type="entry name" value="P-loop containing nucleotide triphosphate hydrolases"/>
    <property type="match status" value="2"/>
</dbReference>
<evidence type="ECO:0000313" key="8">
    <source>
        <dbReference type="Proteomes" id="UP000289600"/>
    </source>
</evidence>
<evidence type="ECO:0000256" key="4">
    <source>
        <dbReference type="ARBA" id="ARBA00022840"/>
    </source>
</evidence>
<dbReference type="SMART" id="SM00490">
    <property type="entry name" value="HELICc"/>
    <property type="match status" value="1"/>
</dbReference>
<dbReference type="PANTHER" id="PTHR45766">
    <property type="entry name" value="DNA ANNEALING HELICASE AND ENDONUCLEASE ZRANB3 FAMILY MEMBER"/>
    <property type="match status" value="1"/>
</dbReference>
<dbReference type="Proteomes" id="UP000289600">
    <property type="component" value="Segment"/>
</dbReference>
<dbReference type="GO" id="GO:0031297">
    <property type="term" value="P:replication fork processing"/>
    <property type="evidence" value="ECO:0007669"/>
    <property type="project" value="TreeGrafter"/>
</dbReference>
<name>A0A2P1EM62_9VIRU</name>
<accession>A0A2P1EM62</accession>
<sequence length="570" mass="66723">MSDYINVDDDRFYKFINKKYSNYKIPNKQKTFKQFCFPKKYEFQIPQKFLAEYINPKTPYTGILVYHRIGAGKTCTAINIAENFKNKKRIMVVLPASLKGNFKSELRSLCAGNHYLSNSDRQLLKELDPSSQEYREIIQKSDKTIEKYYTIYSYNKFVDLIKNNLLDLTNTLLIIDEVHNMISETGTYYESLYKTIHSAPNDLRLVIMTATPIFDKPNEIALTMNLLLRYHQLPTGLDFVNTFMNIRYNNNGPVYEVKNMDVFKNDIRGYVSYYRGAPPYVFPKSEMYFVRIKMSDYQKNVYKSVMREESKKSQMVDYVNNDISNSFFIGTRMISNIVFPNGKTGLKGFESLNESDFDIEKIKIYSPKFLRIFRKIRKCNGTVFVYSNFKEFGGIRTFAGLLEHYGYKNYEYHGSGRRRFAIWSGDQDPVFKEEVKAVFNNKDNEFGGKIKVILGSSSIKEGVSFLRVQEVHIIEPYWNFSRMDQVIGRAIRFCSHKDVEPERQIVKVYIYMAVHPDIKMSIDERMMKMALDKKIVNHAFEQALKEAAIDCELFKNANVYPGEQDIICMT</sequence>
<keyword evidence="2" id="KW-0378">Hydrolase</keyword>
<proteinExistence type="predicted"/>
<evidence type="ECO:0000256" key="2">
    <source>
        <dbReference type="ARBA" id="ARBA00022801"/>
    </source>
</evidence>
<dbReference type="EMBL" id="MG807320">
    <property type="protein sequence ID" value="AVL94987.1"/>
    <property type="molecule type" value="Genomic_DNA"/>
</dbReference>
<dbReference type="InterPro" id="IPR014001">
    <property type="entry name" value="Helicase_ATP-bd"/>
</dbReference>
<dbReference type="InterPro" id="IPR027417">
    <property type="entry name" value="P-loop_NTPase"/>
</dbReference>
<keyword evidence="8" id="KW-1185">Reference proteome</keyword>
<dbReference type="GO" id="GO:0005524">
    <property type="term" value="F:ATP binding"/>
    <property type="evidence" value="ECO:0007669"/>
    <property type="project" value="UniProtKB-KW"/>
</dbReference>
<dbReference type="GO" id="GO:0016787">
    <property type="term" value="F:hydrolase activity"/>
    <property type="evidence" value="ECO:0007669"/>
    <property type="project" value="UniProtKB-KW"/>
</dbReference>
<organism evidence="7 8">
    <name type="scientific">Moumouvirus australiensis</name>
    <dbReference type="NCBI Taxonomy" id="2109587"/>
    <lineage>
        <taxon>Viruses</taxon>
        <taxon>Varidnaviria</taxon>
        <taxon>Bamfordvirae</taxon>
        <taxon>Nucleocytoviricota</taxon>
        <taxon>Megaviricetes</taxon>
        <taxon>Imitervirales</taxon>
        <taxon>Mimiviridae</taxon>
        <taxon>Megamimivirinae</taxon>
        <taxon>Moumouvirus</taxon>
        <taxon>Moumouvirus australiense</taxon>
    </lineage>
</organism>
<gene>
    <name evidence="7" type="ORF">mc_601</name>
</gene>
<evidence type="ECO:0000256" key="1">
    <source>
        <dbReference type="ARBA" id="ARBA00022741"/>
    </source>
</evidence>
<dbReference type="GO" id="GO:0004520">
    <property type="term" value="F:DNA endonuclease activity"/>
    <property type="evidence" value="ECO:0007669"/>
    <property type="project" value="TreeGrafter"/>
</dbReference>
<dbReference type="PANTHER" id="PTHR45766:SF3">
    <property type="entry name" value="DNA ANNEALING HELICASE AND ENDONUCLEASE ZRANB3"/>
    <property type="match status" value="1"/>
</dbReference>
<dbReference type="InterPro" id="IPR006935">
    <property type="entry name" value="Helicase/UvrB_N"/>
</dbReference>
<evidence type="ECO:0000313" key="7">
    <source>
        <dbReference type="EMBL" id="AVL94987.1"/>
    </source>
</evidence>
<evidence type="ECO:0000256" key="3">
    <source>
        <dbReference type="ARBA" id="ARBA00022806"/>
    </source>
</evidence>
<dbReference type="SMART" id="SM00487">
    <property type="entry name" value="DEXDc"/>
    <property type="match status" value="1"/>
</dbReference>
<feature type="domain" description="Helicase ATP-binding" evidence="5">
    <location>
        <begin position="54"/>
        <end position="230"/>
    </location>
</feature>
<dbReference type="PROSITE" id="PS51194">
    <property type="entry name" value="HELICASE_CTER"/>
    <property type="match status" value="1"/>
</dbReference>
<dbReference type="GO" id="GO:0003677">
    <property type="term" value="F:DNA binding"/>
    <property type="evidence" value="ECO:0007669"/>
    <property type="project" value="InterPro"/>
</dbReference>
<dbReference type="Pfam" id="PF04851">
    <property type="entry name" value="ResIII"/>
    <property type="match status" value="1"/>
</dbReference>
<reference evidence="8" key="1">
    <citation type="submission" date="2018-01" db="EMBL/GenBank/DDBJ databases">
        <title>Testimony of 'menage a trois' revealed by the proteome of Megavirus virophage.</title>
        <authorList>
            <person name="Jeudy S."/>
            <person name="Bertaux L."/>
            <person name="Alempic J.-M."/>
            <person name="Lartigue A."/>
            <person name="Legendre M."/>
            <person name="Philippe N."/>
            <person name="Beucher L."/>
            <person name="Biondi E."/>
            <person name="Juul S."/>
            <person name="Turner D."/>
            <person name="Coute Y."/>
            <person name="Claverie J.-M."/>
            <person name="Abergel C."/>
        </authorList>
    </citation>
    <scope>NUCLEOTIDE SEQUENCE [LARGE SCALE GENOMIC DNA]</scope>
</reference>
<keyword evidence="1" id="KW-0547">Nucleotide-binding</keyword>
<dbReference type="Pfam" id="PF00271">
    <property type="entry name" value="Helicase_C"/>
    <property type="match status" value="1"/>
</dbReference>
<keyword evidence="4" id="KW-0067">ATP-binding</keyword>
<feature type="domain" description="Helicase C-terminal" evidence="6">
    <location>
        <begin position="371"/>
        <end position="548"/>
    </location>
</feature>
<evidence type="ECO:0000259" key="5">
    <source>
        <dbReference type="PROSITE" id="PS51192"/>
    </source>
</evidence>
<dbReference type="SUPFAM" id="SSF52540">
    <property type="entry name" value="P-loop containing nucleoside triphosphate hydrolases"/>
    <property type="match status" value="1"/>
</dbReference>
<dbReference type="InterPro" id="IPR001650">
    <property type="entry name" value="Helicase_C-like"/>
</dbReference>
<keyword evidence="3 7" id="KW-0347">Helicase</keyword>
<protein>
    <submittedName>
        <fullName evidence="7">Helicase</fullName>
    </submittedName>
</protein>